<protein>
    <submittedName>
        <fullName evidence="1">Uncharacterized protein</fullName>
    </submittedName>
</protein>
<dbReference type="Gramene" id="FCD_00014255-RA">
    <property type="protein sequence ID" value="FCD_00014255-RA:cds"/>
    <property type="gene ID" value="FCD_00014255"/>
</dbReference>
<evidence type="ECO:0000313" key="2">
    <source>
        <dbReference type="Proteomes" id="UP001187192"/>
    </source>
</evidence>
<proteinExistence type="predicted"/>
<dbReference type="EMBL" id="BTGU01000002">
    <property type="protein sequence ID" value="GMN27841.1"/>
    <property type="molecule type" value="Genomic_DNA"/>
</dbReference>
<organism evidence="1 2">
    <name type="scientific">Ficus carica</name>
    <name type="common">Common fig</name>
    <dbReference type="NCBI Taxonomy" id="3494"/>
    <lineage>
        <taxon>Eukaryota</taxon>
        <taxon>Viridiplantae</taxon>
        <taxon>Streptophyta</taxon>
        <taxon>Embryophyta</taxon>
        <taxon>Tracheophyta</taxon>
        <taxon>Spermatophyta</taxon>
        <taxon>Magnoliopsida</taxon>
        <taxon>eudicotyledons</taxon>
        <taxon>Gunneridae</taxon>
        <taxon>Pentapetalae</taxon>
        <taxon>rosids</taxon>
        <taxon>fabids</taxon>
        <taxon>Rosales</taxon>
        <taxon>Moraceae</taxon>
        <taxon>Ficeae</taxon>
        <taxon>Ficus</taxon>
    </lineage>
</organism>
<comment type="caution">
    <text evidence="1">The sequence shown here is derived from an EMBL/GenBank/DDBJ whole genome shotgun (WGS) entry which is preliminary data.</text>
</comment>
<dbReference type="PANTHER" id="PTHR48165">
    <property type="entry name" value="BNAC03G44900D PROTEIN"/>
    <property type="match status" value="1"/>
</dbReference>
<dbReference type="Proteomes" id="UP001187192">
    <property type="component" value="Unassembled WGS sequence"/>
</dbReference>
<gene>
    <name evidence="1" type="ORF">TIFTF001_001834</name>
</gene>
<evidence type="ECO:0000313" key="1">
    <source>
        <dbReference type="EMBL" id="GMN27841.1"/>
    </source>
</evidence>
<dbReference type="AlphaFoldDB" id="A0AA87ZIU0"/>
<name>A0AA87ZIU0_FICCA</name>
<reference evidence="1" key="1">
    <citation type="submission" date="2023-07" db="EMBL/GenBank/DDBJ databases">
        <title>draft genome sequence of fig (Ficus carica).</title>
        <authorList>
            <person name="Takahashi T."/>
            <person name="Nishimura K."/>
        </authorList>
    </citation>
    <scope>NUCLEOTIDE SEQUENCE</scope>
</reference>
<sequence length="122" mass="13689">MLRRLAIVGQNLQNIRKSPRVADESMFGGGHGNNVQATDQLPIMDRRSPPRWKGFAVICSVVRAPILSLFSCFYQPHHHHNHVNNGGNNITAYGVWASGEFAQISEMNHLMVSDSMRYAILM</sequence>
<dbReference type="PANTHER" id="PTHR48165:SF1">
    <property type="entry name" value="TRANSMEMBRANE PROTEIN"/>
    <property type="match status" value="1"/>
</dbReference>
<accession>A0AA87ZIU0</accession>
<keyword evidence="2" id="KW-1185">Reference proteome</keyword>